<protein>
    <recommendedName>
        <fullName evidence="4">EthD domain-containing protein</fullName>
    </recommendedName>
</protein>
<feature type="signal peptide" evidence="1">
    <location>
        <begin position="1"/>
        <end position="24"/>
    </location>
</feature>
<dbReference type="EMBL" id="OMOD01000180">
    <property type="protein sequence ID" value="SPF48277.1"/>
    <property type="molecule type" value="Genomic_DNA"/>
</dbReference>
<reference evidence="3" key="1">
    <citation type="submission" date="2018-02" db="EMBL/GenBank/DDBJ databases">
        <authorList>
            <person name="Hausmann B."/>
        </authorList>
    </citation>
    <scope>NUCLEOTIDE SEQUENCE [LARGE SCALE GENOMIC DNA]</scope>
    <source>
        <strain evidence="3">Peat soil MAG SbA1</strain>
    </source>
</reference>
<name>A0A2U3L8P0_9BACT</name>
<accession>A0A2U3L8P0</accession>
<gene>
    <name evidence="2" type="ORF">SBA1_820079</name>
</gene>
<evidence type="ECO:0000256" key="1">
    <source>
        <dbReference type="SAM" id="SignalP"/>
    </source>
</evidence>
<sequence length="150" mass="17600">MITTRRALAALLFIAVSMAAVAFAQTPAPSGQPFVVEYYYKAKWGHADEFLKLFKKNHYPLLKKEVEMGRMLKVWMDQPRYHTTEDGRWDFRVTIVFKNATVADEPFDEDALKKQLFPDQETYAREEQRRFEILDAHWDLPVKTVDLEGK</sequence>
<evidence type="ECO:0000313" key="3">
    <source>
        <dbReference type="Proteomes" id="UP000238701"/>
    </source>
</evidence>
<evidence type="ECO:0000313" key="2">
    <source>
        <dbReference type="EMBL" id="SPF48277.1"/>
    </source>
</evidence>
<dbReference type="Proteomes" id="UP000238701">
    <property type="component" value="Unassembled WGS sequence"/>
</dbReference>
<evidence type="ECO:0008006" key="4">
    <source>
        <dbReference type="Google" id="ProtNLM"/>
    </source>
</evidence>
<dbReference type="AlphaFoldDB" id="A0A2U3L8P0"/>
<feature type="chain" id="PRO_5015594239" description="EthD domain-containing protein" evidence="1">
    <location>
        <begin position="25"/>
        <end position="150"/>
    </location>
</feature>
<keyword evidence="1" id="KW-0732">Signal</keyword>
<proteinExistence type="predicted"/>
<organism evidence="2 3">
    <name type="scientific">Candidatus Sulfotelmatobacter kueseliae</name>
    <dbReference type="NCBI Taxonomy" id="2042962"/>
    <lineage>
        <taxon>Bacteria</taxon>
        <taxon>Pseudomonadati</taxon>
        <taxon>Acidobacteriota</taxon>
        <taxon>Terriglobia</taxon>
        <taxon>Terriglobales</taxon>
        <taxon>Candidatus Korobacteraceae</taxon>
        <taxon>Candidatus Sulfotelmatobacter</taxon>
    </lineage>
</organism>